<feature type="compositionally biased region" description="Basic and acidic residues" evidence="12">
    <location>
        <begin position="223"/>
        <end position="242"/>
    </location>
</feature>
<dbReference type="Pfam" id="PF00593">
    <property type="entry name" value="TonB_dep_Rec_b-barrel"/>
    <property type="match status" value="1"/>
</dbReference>
<keyword evidence="5" id="KW-0732">Signal</keyword>
<keyword evidence="2 10" id="KW-0813">Transport</keyword>
<evidence type="ECO:0000256" key="5">
    <source>
        <dbReference type="ARBA" id="ARBA00022729"/>
    </source>
</evidence>
<name>A0A5S3Z953_9GAMM</name>
<dbReference type="AlphaFoldDB" id="A0A5S3Z953"/>
<accession>A0A5S3Z953</accession>
<dbReference type="SUPFAM" id="SSF56935">
    <property type="entry name" value="Porins"/>
    <property type="match status" value="1"/>
</dbReference>
<evidence type="ECO:0000256" key="6">
    <source>
        <dbReference type="ARBA" id="ARBA00023065"/>
    </source>
</evidence>
<dbReference type="Gene3D" id="2.40.170.20">
    <property type="entry name" value="TonB-dependent receptor, beta-barrel domain"/>
    <property type="match status" value="1"/>
</dbReference>
<dbReference type="PANTHER" id="PTHR30069:SF53">
    <property type="entry name" value="COLICIN I RECEPTOR-RELATED"/>
    <property type="match status" value="1"/>
</dbReference>
<evidence type="ECO:0000256" key="2">
    <source>
        <dbReference type="ARBA" id="ARBA00022448"/>
    </source>
</evidence>
<keyword evidence="9 10" id="KW-0998">Cell outer membrane</keyword>
<evidence type="ECO:0000259" key="13">
    <source>
        <dbReference type="Pfam" id="PF00593"/>
    </source>
</evidence>
<dbReference type="InterPro" id="IPR037066">
    <property type="entry name" value="Plug_dom_sf"/>
</dbReference>
<dbReference type="GO" id="GO:0044718">
    <property type="term" value="P:siderophore transmembrane transport"/>
    <property type="evidence" value="ECO:0007669"/>
    <property type="project" value="TreeGrafter"/>
</dbReference>
<protein>
    <submittedName>
        <fullName evidence="15">Ligand-gated channel protein</fullName>
    </submittedName>
</protein>
<dbReference type="EMBL" id="PNCG01000002">
    <property type="protein sequence ID" value="TMP88772.1"/>
    <property type="molecule type" value="Genomic_DNA"/>
</dbReference>
<proteinExistence type="inferred from homology"/>
<evidence type="ECO:0000256" key="3">
    <source>
        <dbReference type="ARBA" id="ARBA00022452"/>
    </source>
</evidence>
<dbReference type="InterPro" id="IPR012910">
    <property type="entry name" value="Plug_dom"/>
</dbReference>
<evidence type="ECO:0000256" key="12">
    <source>
        <dbReference type="SAM" id="MobiDB-lite"/>
    </source>
</evidence>
<keyword evidence="3 10" id="KW-1134">Transmembrane beta strand</keyword>
<feature type="domain" description="TonB-dependent receptor plug" evidence="14">
    <location>
        <begin position="14"/>
        <end position="122"/>
    </location>
</feature>
<evidence type="ECO:0000259" key="14">
    <source>
        <dbReference type="Pfam" id="PF07715"/>
    </source>
</evidence>
<reference evidence="15 16" key="1">
    <citation type="submission" date="2017-12" db="EMBL/GenBank/DDBJ databases">
        <authorList>
            <person name="Paulsen S."/>
            <person name="Gram L.K."/>
        </authorList>
    </citation>
    <scope>NUCLEOTIDE SEQUENCE [LARGE SCALE GENOMIC DNA]</scope>
    <source>
        <strain evidence="15 16">S2897</strain>
    </source>
</reference>
<evidence type="ECO:0000256" key="11">
    <source>
        <dbReference type="RuleBase" id="RU003357"/>
    </source>
</evidence>
<reference evidence="16" key="2">
    <citation type="submission" date="2019-06" db="EMBL/GenBank/DDBJ databases">
        <title>Co-occurence of chitin degradation, pigmentation and bioactivity in marine Pseudoalteromonas.</title>
        <authorList>
            <person name="Sonnenschein E.C."/>
            <person name="Bech P.K."/>
        </authorList>
    </citation>
    <scope>NUCLEOTIDE SEQUENCE [LARGE SCALE GENOMIC DNA]</scope>
    <source>
        <strain evidence="16">S2897</strain>
    </source>
</reference>
<comment type="subcellular location">
    <subcellularLocation>
        <location evidence="1 10">Cell outer membrane</location>
        <topology evidence="1 10">Multi-pass membrane protein</topology>
    </subcellularLocation>
</comment>
<evidence type="ECO:0000256" key="1">
    <source>
        <dbReference type="ARBA" id="ARBA00004571"/>
    </source>
</evidence>
<keyword evidence="6" id="KW-0406">Ion transport</keyword>
<dbReference type="InterPro" id="IPR036942">
    <property type="entry name" value="Beta-barrel_TonB_sf"/>
</dbReference>
<evidence type="ECO:0000256" key="4">
    <source>
        <dbReference type="ARBA" id="ARBA00022692"/>
    </source>
</evidence>
<comment type="similarity">
    <text evidence="10 11">Belongs to the TonB-dependent receptor family.</text>
</comment>
<organism evidence="15 16">
    <name type="scientific">Pseudoalteromonas ruthenica</name>
    <dbReference type="NCBI Taxonomy" id="151081"/>
    <lineage>
        <taxon>Bacteria</taxon>
        <taxon>Pseudomonadati</taxon>
        <taxon>Pseudomonadota</taxon>
        <taxon>Gammaproteobacteria</taxon>
        <taxon>Alteromonadales</taxon>
        <taxon>Pseudoalteromonadaceae</taxon>
        <taxon>Pseudoalteromonas</taxon>
    </lineage>
</organism>
<gene>
    <name evidence="15" type="ORF">CWC05_04535</name>
</gene>
<keyword evidence="7 11" id="KW-0798">TonB box</keyword>
<evidence type="ECO:0000256" key="8">
    <source>
        <dbReference type="ARBA" id="ARBA00023136"/>
    </source>
</evidence>
<dbReference type="Pfam" id="PF07715">
    <property type="entry name" value="Plug"/>
    <property type="match status" value="1"/>
</dbReference>
<sequence length="604" mass="67127">MVVTAAGREQFLSQAAASISVIDRTDIEKGFYKDLTDALRDIPGVTLTRGGASEDVSLRGMNGQYTAILVDGIKQSGRETQPSGSGAGWEQDWLPPLDAIERIEVVRGPMATLYGSGAIGGVINIITRKDFEKFQGSVRLETIVQEDSDAGDEKQAQVYFAMPIIKDLLSGSFTAMTQERDEDEIIDGYGGKEMENYRAELHFMPTKSDRFILDYAKQDQKRYTTEGKSVDSARRESERNSNRESFSLSHDGNYEWATGTSFIQQETVENVGREITIENLVFNSQWSTVFDKNAIVAGVSYENEDLEDFGNGADATQISNYQWALFADNEWQAKDDLAITLGLRYDDNEIFDSHVSYRLYGVWSLSDNWVLKGGVSTGYSAPKIRAMTPEWVQESRGGDIYGNPDLKPETSSNNELGIYYTGDNNLVAQVTAFYNDFEDKTNLTTCPVEKCGDPTGRQYENLDEATVSGVEASINTDITDSLSLNAAYTYNDSEQKSGDNKGQPLTQVPMHLANAGANWQVSESFNTWAKVTYRGKDSQPITIGSRSTVAKSLTYMDIGVNWQINDIFTLSTGVYNLFDKEVTAEEYGYKEDGRRLWLSVVASL</sequence>
<dbReference type="Gene3D" id="2.170.130.10">
    <property type="entry name" value="TonB-dependent receptor, plug domain"/>
    <property type="match status" value="1"/>
</dbReference>
<dbReference type="CDD" id="cd01347">
    <property type="entry name" value="ligand_gated_channel"/>
    <property type="match status" value="1"/>
</dbReference>
<evidence type="ECO:0000256" key="7">
    <source>
        <dbReference type="ARBA" id="ARBA00023077"/>
    </source>
</evidence>
<evidence type="ECO:0000313" key="15">
    <source>
        <dbReference type="EMBL" id="TMP88772.1"/>
    </source>
</evidence>
<keyword evidence="8 10" id="KW-0472">Membrane</keyword>
<evidence type="ECO:0000256" key="9">
    <source>
        <dbReference type="ARBA" id="ARBA00023237"/>
    </source>
</evidence>
<evidence type="ECO:0000313" key="16">
    <source>
        <dbReference type="Proteomes" id="UP000305874"/>
    </source>
</evidence>
<dbReference type="InterPro" id="IPR039426">
    <property type="entry name" value="TonB-dep_rcpt-like"/>
</dbReference>
<dbReference type="PANTHER" id="PTHR30069">
    <property type="entry name" value="TONB-DEPENDENT OUTER MEMBRANE RECEPTOR"/>
    <property type="match status" value="1"/>
</dbReference>
<evidence type="ECO:0000256" key="10">
    <source>
        <dbReference type="PROSITE-ProRule" id="PRU01360"/>
    </source>
</evidence>
<feature type="domain" description="TonB-dependent receptor-like beta-barrel" evidence="13">
    <location>
        <begin position="197"/>
        <end position="577"/>
    </location>
</feature>
<dbReference type="GO" id="GO:0009279">
    <property type="term" value="C:cell outer membrane"/>
    <property type="evidence" value="ECO:0007669"/>
    <property type="project" value="UniProtKB-SubCell"/>
</dbReference>
<keyword evidence="4 10" id="KW-0812">Transmembrane</keyword>
<dbReference type="PROSITE" id="PS52016">
    <property type="entry name" value="TONB_DEPENDENT_REC_3"/>
    <property type="match status" value="1"/>
</dbReference>
<dbReference type="InterPro" id="IPR000531">
    <property type="entry name" value="Beta-barrel_TonB"/>
</dbReference>
<feature type="region of interest" description="Disordered" evidence="12">
    <location>
        <begin position="223"/>
        <end position="247"/>
    </location>
</feature>
<dbReference type="GO" id="GO:0015344">
    <property type="term" value="F:siderophore uptake transmembrane transporter activity"/>
    <property type="evidence" value="ECO:0007669"/>
    <property type="project" value="TreeGrafter"/>
</dbReference>
<comment type="caution">
    <text evidence="15">The sequence shown here is derived from an EMBL/GenBank/DDBJ whole genome shotgun (WGS) entry which is preliminary data.</text>
</comment>
<dbReference type="Proteomes" id="UP000305874">
    <property type="component" value="Unassembled WGS sequence"/>
</dbReference>